<sequence>MSALVEESAGAVAAIRATKNAEKQPAVSSPTSKSKALAPVRRQSSRIAARQQTAPSNPAAAPGRKVAAHNRGEDNADVVRFFASKMDRILEELSRLSLDMDHKDAIAVGVKGQPKDTTAEPPVSSSYGSDKTIAFEAGEDSEKRIYEQLFQPSGSAPKQSELRKCLLEAPAIRIPIHRYTFNKLNNHVESTLLESYFSIVEEVGNITPHLTPRVEAALMVNNVSVGTESMQQHVLDAFLMGIIGTAQEYLPMDVSIDRNAAEASMTLPQCRPDYLLMFNGQLVFKGEEKKRGDVRHIAEELTEKMADGVLGKKGKLDYLLGYATAGPRVLFECIHEGNKLLECSDILNLERIPDRVTMLIILINVVRVAYALYNAKK</sequence>
<dbReference type="Proteomes" id="UP001151518">
    <property type="component" value="Unassembled WGS sequence"/>
</dbReference>
<name>A0A9W8G0Y0_9FUNG</name>
<comment type="caution">
    <text evidence="2">The sequence shown here is derived from an EMBL/GenBank/DDBJ whole genome shotgun (WGS) entry which is preliminary data.</text>
</comment>
<proteinExistence type="predicted"/>
<protein>
    <submittedName>
        <fullName evidence="2">Uncharacterized protein</fullName>
    </submittedName>
</protein>
<dbReference type="AlphaFoldDB" id="A0A9W8G0Y0"/>
<feature type="compositionally biased region" description="Low complexity" evidence="1">
    <location>
        <begin position="41"/>
        <end position="52"/>
    </location>
</feature>
<feature type="region of interest" description="Disordered" evidence="1">
    <location>
        <begin position="16"/>
        <end position="71"/>
    </location>
</feature>
<evidence type="ECO:0000313" key="2">
    <source>
        <dbReference type="EMBL" id="KAJ2668410.1"/>
    </source>
</evidence>
<evidence type="ECO:0000313" key="3">
    <source>
        <dbReference type="Proteomes" id="UP001151518"/>
    </source>
</evidence>
<dbReference type="OrthoDB" id="2438138at2759"/>
<reference evidence="2" key="1">
    <citation type="submission" date="2022-07" db="EMBL/GenBank/DDBJ databases">
        <title>Phylogenomic reconstructions and comparative analyses of Kickxellomycotina fungi.</title>
        <authorList>
            <person name="Reynolds N.K."/>
            <person name="Stajich J.E."/>
            <person name="Barry K."/>
            <person name="Grigoriev I.V."/>
            <person name="Crous P."/>
            <person name="Smith M.E."/>
        </authorList>
    </citation>
    <scope>NUCLEOTIDE SEQUENCE</scope>
    <source>
        <strain evidence="2">NRRL 3115</strain>
    </source>
</reference>
<accession>A0A9W8G0Y0</accession>
<evidence type="ECO:0000256" key="1">
    <source>
        <dbReference type="SAM" id="MobiDB-lite"/>
    </source>
</evidence>
<gene>
    <name evidence="2" type="ORF">GGI25_006452</name>
</gene>
<organism evidence="2 3">
    <name type="scientific">Coemansia spiralis</name>
    <dbReference type="NCBI Taxonomy" id="417178"/>
    <lineage>
        <taxon>Eukaryota</taxon>
        <taxon>Fungi</taxon>
        <taxon>Fungi incertae sedis</taxon>
        <taxon>Zoopagomycota</taxon>
        <taxon>Kickxellomycotina</taxon>
        <taxon>Kickxellomycetes</taxon>
        <taxon>Kickxellales</taxon>
        <taxon>Kickxellaceae</taxon>
        <taxon>Coemansia</taxon>
    </lineage>
</organism>
<dbReference type="EMBL" id="JANBTW010000201">
    <property type="protein sequence ID" value="KAJ2668410.1"/>
    <property type="molecule type" value="Genomic_DNA"/>
</dbReference>